<dbReference type="EMBL" id="SWFS01000505">
    <property type="protein sequence ID" value="KAA8900271.1"/>
    <property type="molecule type" value="Genomic_DNA"/>
</dbReference>
<keyword evidence="9 15" id="KW-0442">Lipid degradation</keyword>
<evidence type="ECO:0000256" key="3">
    <source>
        <dbReference type="ARBA" id="ARBA00013274"/>
    </source>
</evidence>
<dbReference type="EC" id="3.1.1.5" evidence="3 16"/>
<keyword evidence="7 15" id="KW-0378">Hydrolase</keyword>
<evidence type="ECO:0000313" key="20">
    <source>
        <dbReference type="EMBL" id="KAA8900271.1"/>
    </source>
</evidence>
<dbReference type="InterPro" id="IPR014710">
    <property type="entry name" value="RmlC-like_jellyroll"/>
</dbReference>
<dbReference type="InterPro" id="IPR056556">
    <property type="entry name" value="NTE1_P-loop_dom"/>
</dbReference>
<comment type="similarity">
    <text evidence="2 16">Belongs to the NTE family.</text>
</comment>
<accession>A0A642UNR7</accession>
<keyword evidence="10" id="KW-1133">Transmembrane helix</keyword>
<dbReference type="CDD" id="cd00038">
    <property type="entry name" value="CAP_ED"/>
    <property type="match status" value="2"/>
</dbReference>
<dbReference type="InterPro" id="IPR002641">
    <property type="entry name" value="PNPLA_dom"/>
</dbReference>
<dbReference type="Gene3D" id="2.60.120.10">
    <property type="entry name" value="Jelly Rolls"/>
    <property type="match status" value="3"/>
</dbReference>
<evidence type="ECO:0000256" key="4">
    <source>
        <dbReference type="ARBA" id="ARBA00018317"/>
    </source>
</evidence>
<comment type="catalytic activity">
    <reaction evidence="14 16">
        <text>a 1-acyl-sn-glycero-3-phosphocholine + H2O = sn-glycerol 3-phosphocholine + a fatty acid + H(+)</text>
        <dbReference type="Rhea" id="RHEA:15177"/>
        <dbReference type="ChEBI" id="CHEBI:15377"/>
        <dbReference type="ChEBI" id="CHEBI:15378"/>
        <dbReference type="ChEBI" id="CHEBI:16870"/>
        <dbReference type="ChEBI" id="CHEBI:28868"/>
        <dbReference type="ChEBI" id="CHEBI:58168"/>
        <dbReference type="EC" id="3.1.1.5"/>
    </reaction>
</comment>
<dbReference type="AlphaFoldDB" id="A0A642UNR7"/>
<feature type="region of interest" description="Disordered" evidence="17">
    <location>
        <begin position="313"/>
        <end position="332"/>
    </location>
</feature>
<feature type="short sequence motif" description="GXGXXG" evidence="15">
    <location>
        <begin position="933"/>
        <end position="938"/>
    </location>
</feature>
<feature type="short sequence motif" description="GXSXG" evidence="15">
    <location>
        <begin position="960"/>
        <end position="964"/>
    </location>
</feature>
<protein>
    <recommendedName>
        <fullName evidence="4 16">Lysophospholipase NTE1</fullName>
        <ecNumber evidence="3 16">3.1.1.5</ecNumber>
    </recommendedName>
    <alternativeName>
        <fullName evidence="16">Intracellular phospholipase B</fullName>
    </alternativeName>
</protein>
<feature type="region of interest" description="Disordered" evidence="17">
    <location>
        <begin position="132"/>
        <end position="170"/>
    </location>
</feature>
<proteinExistence type="inferred from homology"/>
<gene>
    <name evidence="20" type="ORF">TRICI_006233</name>
</gene>
<evidence type="ECO:0000256" key="5">
    <source>
        <dbReference type="ARBA" id="ARBA00022692"/>
    </source>
</evidence>
<dbReference type="Pfam" id="PF01734">
    <property type="entry name" value="Patatin"/>
    <property type="match status" value="1"/>
</dbReference>
<evidence type="ECO:0000256" key="12">
    <source>
        <dbReference type="ARBA" id="ARBA00023136"/>
    </source>
</evidence>
<organism evidence="20 21">
    <name type="scientific">Trichomonascus ciferrii</name>
    <dbReference type="NCBI Taxonomy" id="44093"/>
    <lineage>
        <taxon>Eukaryota</taxon>
        <taxon>Fungi</taxon>
        <taxon>Dikarya</taxon>
        <taxon>Ascomycota</taxon>
        <taxon>Saccharomycotina</taxon>
        <taxon>Dipodascomycetes</taxon>
        <taxon>Dipodascales</taxon>
        <taxon>Trichomonascaceae</taxon>
        <taxon>Trichomonascus</taxon>
        <taxon>Trichomonascus ciferrii complex</taxon>
    </lineage>
</organism>
<dbReference type="InterPro" id="IPR016035">
    <property type="entry name" value="Acyl_Trfase/lysoPLipase"/>
</dbReference>
<dbReference type="PANTHER" id="PTHR14226">
    <property type="entry name" value="NEUROPATHY TARGET ESTERASE/SWISS CHEESE D.MELANOGASTER"/>
    <property type="match status" value="1"/>
</dbReference>
<evidence type="ECO:0000256" key="8">
    <source>
        <dbReference type="ARBA" id="ARBA00022824"/>
    </source>
</evidence>
<feature type="active site" description="Nucleophile" evidence="15">
    <location>
        <position position="962"/>
    </location>
</feature>
<keyword evidence="11 15" id="KW-0443">Lipid metabolism</keyword>
<dbReference type="PROSITE" id="PS51635">
    <property type="entry name" value="PNPLA"/>
    <property type="match status" value="1"/>
</dbReference>
<keyword evidence="5" id="KW-0812">Transmembrane</keyword>
<evidence type="ECO:0000256" key="10">
    <source>
        <dbReference type="ARBA" id="ARBA00022989"/>
    </source>
</evidence>
<dbReference type="Gene3D" id="3.40.1090.10">
    <property type="entry name" value="Cytosolic phospholipase A2 catalytic domain"/>
    <property type="match status" value="2"/>
</dbReference>
<feature type="short sequence motif" description="DGA/G" evidence="15">
    <location>
        <begin position="1080"/>
        <end position="1082"/>
    </location>
</feature>
<dbReference type="PROSITE" id="PS50042">
    <property type="entry name" value="CNMP_BINDING_3"/>
    <property type="match status" value="2"/>
</dbReference>
<keyword evidence="21" id="KW-1185">Reference proteome</keyword>
<feature type="compositionally biased region" description="Low complexity" evidence="17">
    <location>
        <begin position="144"/>
        <end position="155"/>
    </location>
</feature>
<dbReference type="GO" id="GO:0005789">
    <property type="term" value="C:endoplasmic reticulum membrane"/>
    <property type="evidence" value="ECO:0007669"/>
    <property type="project" value="UniProtKB-SubCell"/>
</dbReference>
<evidence type="ECO:0000256" key="15">
    <source>
        <dbReference type="PROSITE-ProRule" id="PRU01161"/>
    </source>
</evidence>
<dbReference type="VEuPathDB" id="FungiDB:TRICI_006233"/>
<dbReference type="SUPFAM" id="SSF52151">
    <property type="entry name" value="FabD/lysophospholipase-like"/>
    <property type="match status" value="1"/>
</dbReference>
<dbReference type="SUPFAM" id="SSF51206">
    <property type="entry name" value="cAMP-binding domain-like"/>
    <property type="match status" value="3"/>
</dbReference>
<evidence type="ECO:0000256" key="1">
    <source>
        <dbReference type="ARBA" id="ARBA00004477"/>
    </source>
</evidence>
<evidence type="ECO:0000256" key="6">
    <source>
        <dbReference type="ARBA" id="ARBA00022737"/>
    </source>
</evidence>
<evidence type="ECO:0000256" key="16">
    <source>
        <dbReference type="RuleBase" id="RU362043"/>
    </source>
</evidence>
<dbReference type="SMART" id="SM00100">
    <property type="entry name" value="cNMP"/>
    <property type="match status" value="2"/>
</dbReference>
<name>A0A642UNR7_9ASCO</name>
<dbReference type="InterPro" id="IPR018490">
    <property type="entry name" value="cNMP-bd_dom_sf"/>
</dbReference>
<evidence type="ECO:0000256" key="7">
    <source>
        <dbReference type="ARBA" id="ARBA00022801"/>
    </source>
</evidence>
<feature type="domain" description="Cyclic nucleotide-binding" evidence="18">
    <location>
        <begin position="465"/>
        <end position="556"/>
    </location>
</feature>
<evidence type="ECO:0000256" key="2">
    <source>
        <dbReference type="ARBA" id="ARBA00006636"/>
    </source>
</evidence>
<dbReference type="OrthoDB" id="421051at2759"/>
<dbReference type="Proteomes" id="UP000761534">
    <property type="component" value="Unassembled WGS sequence"/>
</dbReference>
<keyword evidence="12" id="KW-0472">Membrane</keyword>
<dbReference type="InterPro" id="IPR000595">
    <property type="entry name" value="cNMP-bd_dom"/>
</dbReference>
<comment type="subcellular location">
    <subcellularLocation>
        <location evidence="1">Endoplasmic reticulum membrane</location>
        <topology evidence="1">Multi-pass membrane protein</topology>
    </subcellularLocation>
</comment>
<evidence type="ECO:0000256" key="11">
    <source>
        <dbReference type="ARBA" id="ARBA00023098"/>
    </source>
</evidence>
<evidence type="ECO:0000259" key="19">
    <source>
        <dbReference type="PROSITE" id="PS51635"/>
    </source>
</evidence>
<evidence type="ECO:0000259" key="18">
    <source>
        <dbReference type="PROSITE" id="PS50042"/>
    </source>
</evidence>
<feature type="domain" description="Cyclic nucleotide-binding" evidence="18">
    <location>
        <begin position="570"/>
        <end position="671"/>
    </location>
</feature>
<dbReference type="PANTHER" id="PTHR14226:SF29">
    <property type="entry name" value="NEUROPATHY TARGET ESTERASE SWS"/>
    <property type="match status" value="1"/>
</dbReference>
<feature type="region of interest" description="Disordered" evidence="17">
    <location>
        <begin position="1210"/>
        <end position="1232"/>
    </location>
</feature>
<feature type="domain" description="PNPLA" evidence="19">
    <location>
        <begin position="929"/>
        <end position="1093"/>
    </location>
</feature>
<evidence type="ECO:0000256" key="13">
    <source>
        <dbReference type="ARBA" id="ARBA00024965"/>
    </source>
</evidence>
<reference evidence="20" key="1">
    <citation type="journal article" date="2019" name="G3 (Bethesda)">
        <title>Genome Assemblies of Two Rare Opportunistic Yeast Pathogens: Diutina rugosa (syn. Candida rugosa) and Trichomonascus ciferrii (syn. Candida ciferrii).</title>
        <authorList>
            <person name="Mixao V."/>
            <person name="Saus E."/>
            <person name="Hansen A.P."/>
            <person name="Lass-Florl C."/>
            <person name="Gabaldon T."/>
        </authorList>
    </citation>
    <scope>NUCLEOTIDE SEQUENCE</scope>
    <source>
        <strain evidence="20">CBS 4856</strain>
    </source>
</reference>
<comment type="caution">
    <text evidence="20">The sequence shown here is derived from an EMBL/GenBank/DDBJ whole genome shotgun (WGS) entry which is preliminary data.</text>
</comment>
<dbReference type="FunFam" id="3.40.1090.10:FF:000007">
    <property type="entry name" value="Lysophospholipase NTE1"/>
    <property type="match status" value="1"/>
</dbReference>
<dbReference type="Pfam" id="PF24179">
    <property type="entry name" value="NTE_Ploop"/>
    <property type="match status" value="1"/>
</dbReference>
<evidence type="ECO:0000256" key="9">
    <source>
        <dbReference type="ARBA" id="ARBA00022963"/>
    </source>
</evidence>
<dbReference type="GO" id="GO:0004622">
    <property type="term" value="F:phosphatidylcholine lysophospholipase activity"/>
    <property type="evidence" value="ECO:0007669"/>
    <property type="project" value="UniProtKB-EC"/>
</dbReference>
<dbReference type="PROSITE" id="PS01237">
    <property type="entry name" value="UPF0028"/>
    <property type="match status" value="1"/>
</dbReference>
<dbReference type="GO" id="GO:0016042">
    <property type="term" value="P:lipid catabolic process"/>
    <property type="evidence" value="ECO:0007669"/>
    <property type="project" value="UniProtKB-UniRule"/>
</dbReference>
<dbReference type="FunFam" id="3.40.1090.10:FF:000013">
    <property type="entry name" value="Lysophospholipase NTE1"/>
    <property type="match status" value="1"/>
</dbReference>
<dbReference type="InterPro" id="IPR001423">
    <property type="entry name" value="LysoPLipase_patatin_CS"/>
</dbReference>
<dbReference type="InterPro" id="IPR050301">
    <property type="entry name" value="NTE"/>
</dbReference>
<evidence type="ECO:0000256" key="14">
    <source>
        <dbReference type="ARBA" id="ARBA00049531"/>
    </source>
</evidence>
<feature type="active site" description="Proton acceptor" evidence="15">
    <location>
        <position position="1080"/>
    </location>
</feature>
<comment type="function">
    <text evidence="13">Intracellular phospholipase B that catalyzes the double deacylation of phosphatidylcholine (PC) to glycerophosphocholine (GroPCho). Plays an important role in membrane lipid homeostasis. Responsible for the rapid PC turnover in response to inositol, elevated temperatures, or when choline is present in the growth medium.</text>
</comment>
<dbReference type="GO" id="GO:0046470">
    <property type="term" value="P:phosphatidylcholine metabolic process"/>
    <property type="evidence" value="ECO:0007669"/>
    <property type="project" value="InterPro"/>
</dbReference>
<dbReference type="FunFam" id="2.60.120.10:FF:000062">
    <property type="entry name" value="Lysophospholipase NTE1"/>
    <property type="match status" value="1"/>
</dbReference>
<evidence type="ECO:0000256" key="17">
    <source>
        <dbReference type="SAM" id="MobiDB-lite"/>
    </source>
</evidence>
<keyword evidence="8 16" id="KW-0256">Endoplasmic reticulum</keyword>
<dbReference type="Pfam" id="PF00027">
    <property type="entry name" value="cNMP_binding"/>
    <property type="match status" value="2"/>
</dbReference>
<sequence>MDIFMEPRVEDDNKSGISSHLDDFLSAIKVFGYLDRTVFHELTKQMRTYKMEPGEIMRLKDEKGFAIVVDGSVQVFAKAGSETEPQFSHDGQTINGQRYQLLNEVNRGAPMSSLFTILSLFTEDVQLNENLRSPMVQPNDHVPDMPSDSDPESSPQARNNDPLAADESYKTDAEKLSEEIIARASVNTTVAIIPEEAFRNLTRKFPKATSHIVQVILTRCQRVTFQTGHFYLGLTPEMFQPEMILNLKAKNELPSYLHDGAVRRLQEMVRRTELQRNFTGESSDVVSLYNEKEKAKRPTANKRKNDIQLPRARSRQVVLEPDSSHPGDLLSNVPLSRREMGQVWLSTPPAERTKQASFFTGEDETEDSTLRMALAECIFKFLGLDGALMQAQTRSHSVSQSVDASPVFTPVDGFRNGFSSASHRNSSFGYLLNNLSNMEDRESDRVSSIATDEESVPNYENAQREAADNLEVMFYRKGTLLSKQNEKSNGLYYVVDGVLEVGYTDKAGVYRELHTVKPGGLGGYIGAILGYRSFADIRAKTDVYLGFLPRKALEQIADKYPMVYLNLAKTLTSVLSRLILHLDFALEWVHVRAGQVLFHQGDDSDAIYIVLNGRLRSVVEENGKMEVQEEFGQGESIGELEVLTLSNRPFTLHAIRDSELARFPRSLFESLALEHPSITFEISRLVASRVRKKVNKDTTPETSQSNFRTVAVIPVTAGLPVMEFGQKLLNAYNENNNSAVLLNNASVLSYLGRHAFNKMGRLKLSGYLADLEERYKAVIYVADTNVNAVWTQACIAQADCILLLADARSPPYIGEYERLLVKMKTTARTELILLHPDRYVPPGSTAQWLKNRIWVHSHHHVQMQLAEPTTEAPLGTGKLEKLRNKVQSLQYEFMIKYKSRRVPLYSSNILHKNDFNRLARILSGQAVGLVLGGGGARGISHIGVIRALEENGIPIDFIGGTSIGSFVGGLYAKEYDLVPIYGRAKKFASRISSLWRMALDLTYPTTSYTTGHEFNRGIWKTFGDSRIEDFWIKFFCNTTNITHSRMEAHRNGYAWRYIRASMSLAGLLPPMTDKGSMLLDGGYVDNLPVAEMRSSGARYVFAVDVGSIDDVTPMSYGDSLSGVWVLFNRWNIFSKHPNVPNLAEIQQRLAYVSSVGALEKAKNTPGVIYLRPPIDNYATLDFGKFDEIYRVGTRYGNDTLTQLKAENKLPSIPGAGGNGRSASTKVARRNSI</sequence>
<evidence type="ECO:0000313" key="21">
    <source>
        <dbReference type="Proteomes" id="UP000761534"/>
    </source>
</evidence>
<keyword evidence="6" id="KW-0677">Repeat</keyword>